<gene>
    <name evidence="5" type="ORF">SAMN04515668_0894</name>
</gene>
<dbReference type="STRING" id="1227077.SAMN04515668_0894"/>
<dbReference type="InterPro" id="IPR002347">
    <property type="entry name" value="SDR_fam"/>
</dbReference>
<feature type="compositionally biased region" description="Basic and acidic residues" evidence="4">
    <location>
        <begin position="285"/>
        <end position="301"/>
    </location>
</feature>
<feature type="region of interest" description="Disordered" evidence="4">
    <location>
        <begin position="333"/>
        <end position="373"/>
    </location>
</feature>
<dbReference type="PROSITE" id="PS00061">
    <property type="entry name" value="ADH_SHORT"/>
    <property type="match status" value="1"/>
</dbReference>
<evidence type="ECO:0000256" key="3">
    <source>
        <dbReference type="RuleBase" id="RU000363"/>
    </source>
</evidence>
<dbReference type="OrthoDB" id="9775296at2"/>
<proteinExistence type="inferred from homology"/>
<dbReference type="NCBIfam" id="NF005495">
    <property type="entry name" value="PRK07109.1"/>
    <property type="match status" value="1"/>
</dbReference>
<organism evidence="5 6">
    <name type="scientific">Hymenobacter arizonensis</name>
    <name type="common">Siccationidurans arizonensis</name>
    <dbReference type="NCBI Taxonomy" id="1227077"/>
    <lineage>
        <taxon>Bacteria</taxon>
        <taxon>Pseudomonadati</taxon>
        <taxon>Bacteroidota</taxon>
        <taxon>Cytophagia</taxon>
        <taxon>Cytophagales</taxon>
        <taxon>Hymenobacteraceae</taxon>
        <taxon>Hymenobacter</taxon>
    </lineage>
</organism>
<name>A0A1I5UEX6_HYMAR</name>
<keyword evidence="6" id="KW-1185">Reference proteome</keyword>
<dbReference type="Gene3D" id="3.40.50.720">
    <property type="entry name" value="NAD(P)-binding Rossmann-like Domain"/>
    <property type="match status" value="1"/>
</dbReference>
<dbReference type="InterPro" id="IPR020904">
    <property type="entry name" value="Sc_DH/Rdtase_CS"/>
</dbReference>
<feature type="region of interest" description="Disordered" evidence="4">
    <location>
        <begin position="266"/>
        <end position="301"/>
    </location>
</feature>
<evidence type="ECO:0000313" key="6">
    <source>
        <dbReference type="Proteomes" id="UP000199029"/>
    </source>
</evidence>
<dbReference type="GO" id="GO:0016491">
    <property type="term" value="F:oxidoreductase activity"/>
    <property type="evidence" value="ECO:0007669"/>
    <property type="project" value="UniProtKB-KW"/>
</dbReference>
<dbReference type="PANTHER" id="PTHR44196:SF1">
    <property type="entry name" value="DEHYDROGENASE_REDUCTASE SDR FAMILY MEMBER 7B"/>
    <property type="match status" value="1"/>
</dbReference>
<dbReference type="PANTHER" id="PTHR44196">
    <property type="entry name" value="DEHYDROGENASE/REDUCTASE SDR FAMILY MEMBER 7B"/>
    <property type="match status" value="1"/>
</dbReference>
<dbReference type="InterPro" id="IPR036291">
    <property type="entry name" value="NAD(P)-bd_dom_sf"/>
</dbReference>
<dbReference type="EMBL" id="FOXS01000001">
    <property type="protein sequence ID" value="SFP93833.1"/>
    <property type="molecule type" value="Genomic_DNA"/>
</dbReference>
<dbReference type="RefSeq" id="WP_092669333.1">
    <property type="nucleotide sequence ID" value="NZ_FOXS01000001.1"/>
</dbReference>
<accession>A0A1I5UEX6</accession>
<keyword evidence="2" id="KW-0560">Oxidoreductase</keyword>
<dbReference type="SUPFAM" id="SSF51735">
    <property type="entry name" value="NAD(P)-binding Rossmann-fold domains"/>
    <property type="match status" value="1"/>
</dbReference>
<evidence type="ECO:0000256" key="2">
    <source>
        <dbReference type="ARBA" id="ARBA00023002"/>
    </source>
</evidence>
<evidence type="ECO:0000256" key="1">
    <source>
        <dbReference type="ARBA" id="ARBA00006484"/>
    </source>
</evidence>
<evidence type="ECO:0000313" key="5">
    <source>
        <dbReference type="EMBL" id="SFP93833.1"/>
    </source>
</evidence>
<sequence>MKPTLKKLQDQVMVITGASSGIGLVTARLAAKEGTRLVLAARTEDALRRLTDEINQAGGQAIYVVADVSQQDDVRHISQAAIERFGGFDTWVNDAGVSIYGKVEETPVEDMRKLFDTNVWGLVYGSLEAAKHLRMRGGAIVNIGSILSETTAIHQTIYSASKHAVKGFTDGLRMELELEEAPIHVSLVKPAAIDTPYTVNAKNYMDHELQHAPPAYAPDLVAETILHCAETGQREVTVGGGGKMINAMNHYAPGLTDLFMEKVFSKQTKSDRPAGPRSNNGLDHGNARLKERGNYPGHTRETSVYTSATTHPLVTAAVIAGAGVGLAAWLGRSNSGKASTPKASKESITSTNGNSDAANISQPKVGISTSTAS</sequence>
<evidence type="ECO:0000256" key="4">
    <source>
        <dbReference type="SAM" id="MobiDB-lite"/>
    </source>
</evidence>
<dbReference type="GO" id="GO:0016020">
    <property type="term" value="C:membrane"/>
    <property type="evidence" value="ECO:0007669"/>
    <property type="project" value="TreeGrafter"/>
</dbReference>
<dbReference type="PRINTS" id="PR00081">
    <property type="entry name" value="GDHRDH"/>
</dbReference>
<dbReference type="Pfam" id="PF00106">
    <property type="entry name" value="adh_short"/>
    <property type="match status" value="1"/>
</dbReference>
<dbReference type="Proteomes" id="UP000199029">
    <property type="component" value="Unassembled WGS sequence"/>
</dbReference>
<reference evidence="6" key="1">
    <citation type="submission" date="2016-10" db="EMBL/GenBank/DDBJ databases">
        <authorList>
            <person name="Varghese N."/>
            <person name="Submissions S."/>
        </authorList>
    </citation>
    <scope>NUCLEOTIDE SEQUENCE [LARGE SCALE GENOMIC DNA]</scope>
    <source>
        <strain evidence="6">OR362-8,ATCC BAA-1266,JCM 13504</strain>
    </source>
</reference>
<protein>
    <submittedName>
        <fullName evidence="5">Short-chain dehydrogenase</fullName>
    </submittedName>
</protein>
<dbReference type="PRINTS" id="PR00080">
    <property type="entry name" value="SDRFAMILY"/>
</dbReference>
<comment type="similarity">
    <text evidence="1 3">Belongs to the short-chain dehydrogenases/reductases (SDR) family.</text>
</comment>
<dbReference type="AlphaFoldDB" id="A0A1I5UEX6"/>